<dbReference type="InterPro" id="IPR050397">
    <property type="entry name" value="Env_Response_Regulators"/>
</dbReference>
<dbReference type="Gene3D" id="2.60.120.10">
    <property type="entry name" value="Jelly Rolls"/>
    <property type="match status" value="1"/>
</dbReference>
<name>A0A4Q7MTQ8_9BACT</name>
<dbReference type="PROSITE" id="PS50042">
    <property type="entry name" value="CNMP_BINDING_3"/>
    <property type="match status" value="1"/>
</dbReference>
<keyword evidence="1" id="KW-0805">Transcription regulation</keyword>
<dbReference type="GO" id="GO:0003677">
    <property type="term" value="F:DNA binding"/>
    <property type="evidence" value="ECO:0007669"/>
    <property type="project" value="UniProtKB-KW"/>
</dbReference>
<keyword evidence="7" id="KW-1185">Reference proteome</keyword>
<evidence type="ECO:0000256" key="1">
    <source>
        <dbReference type="ARBA" id="ARBA00023015"/>
    </source>
</evidence>
<proteinExistence type="predicted"/>
<accession>A0A4Q7MTQ8</accession>
<dbReference type="InterPro" id="IPR018490">
    <property type="entry name" value="cNMP-bd_dom_sf"/>
</dbReference>
<dbReference type="PANTHER" id="PTHR24567">
    <property type="entry name" value="CRP FAMILY TRANSCRIPTIONAL REGULATORY PROTEIN"/>
    <property type="match status" value="1"/>
</dbReference>
<dbReference type="InterPro" id="IPR014710">
    <property type="entry name" value="RmlC-like_jellyroll"/>
</dbReference>
<evidence type="ECO:0000313" key="6">
    <source>
        <dbReference type="EMBL" id="RZS72252.1"/>
    </source>
</evidence>
<evidence type="ECO:0000259" key="5">
    <source>
        <dbReference type="PROSITE" id="PS51063"/>
    </source>
</evidence>
<dbReference type="PROSITE" id="PS51063">
    <property type="entry name" value="HTH_CRP_2"/>
    <property type="match status" value="1"/>
</dbReference>
<feature type="domain" description="HTH crp-type" evidence="5">
    <location>
        <begin position="147"/>
        <end position="210"/>
    </location>
</feature>
<dbReference type="PRINTS" id="PR00034">
    <property type="entry name" value="HTHCRP"/>
</dbReference>
<keyword evidence="3" id="KW-0804">Transcription</keyword>
<dbReference type="Pfam" id="PF13545">
    <property type="entry name" value="HTH_Crp_2"/>
    <property type="match status" value="1"/>
</dbReference>
<keyword evidence="2" id="KW-0238">DNA-binding</keyword>
<dbReference type="InterPro" id="IPR000595">
    <property type="entry name" value="cNMP-bd_dom"/>
</dbReference>
<dbReference type="Gene3D" id="1.10.10.10">
    <property type="entry name" value="Winged helix-like DNA-binding domain superfamily/Winged helix DNA-binding domain"/>
    <property type="match status" value="1"/>
</dbReference>
<gene>
    <name evidence="6" type="ORF">EV199_4168</name>
</gene>
<dbReference type="Pfam" id="PF00027">
    <property type="entry name" value="cNMP_binding"/>
    <property type="match status" value="1"/>
</dbReference>
<reference evidence="6 7" key="1">
    <citation type="submission" date="2019-02" db="EMBL/GenBank/DDBJ databases">
        <title>Genomic Encyclopedia of Type Strains, Phase IV (KMG-IV): sequencing the most valuable type-strain genomes for metagenomic binning, comparative biology and taxonomic classification.</title>
        <authorList>
            <person name="Goeker M."/>
        </authorList>
    </citation>
    <scope>NUCLEOTIDE SEQUENCE [LARGE SCALE GENOMIC DNA]</scope>
    <source>
        <strain evidence="6 7">DSM 18116</strain>
    </source>
</reference>
<evidence type="ECO:0000313" key="7">
    <source>
        <dbReference type="Proteomes" id="UP000293874"/>
    </source>
</evidence>
<dbReference type="InterPro" id="IPR036390">
    <property type="entry name" value="WH_DNA-bd_sf"/>
</dbReference>
<sequence length="210" mass="24062">MNMDVLQLKQLFPGLEAGLYEDMATHATVKEVKAGDTLLRVGQTIRSTMLIAEGIVKLYREDEDGNEFFIYHLTPGQACSLSFICSARAEKSEVLAKALTDGSVISIPPEKMDEWMGKYKSWYQFVLNSYRNRFESLLQTIDAIAFSTMDERLEFYLKRQVAQFGKTLTITHQEIAHDLNSSREVISRLLKKMESKGLLTLHRNSIEWLQ</sequence>
<dbReference type="CDD" id="cd00038">
    <property type="entry name" value="CAP_ED"/>
    <property type="match status" value="1"/>
</dbReference>
<dbReference type="EMBL" id="SGXA01000002">
    <property type="protein sequence ID" value="RZS72252.1"/>
    <property type="molecule type" value="Genomic_DNA"/>
</dbReference>
<dbReference type="SUPFAM" id="SSF51206">
    <property type="entry name" value="cAMP-binding domain-like"/>
    <property type="match status" value="1"/>
</dbReference>
<dbReference type="InterPro" id="IPR012318">
    <property type="entry name" value="HTH_CRP"/>
</dbReference>
<comment type="caution">
    <text evidence="6">The sequence shown here is derived from an EMBL/GenBank/DDBJ whole genome shotgun (WGS) entry which is preliminary data.</text>
</comment>
<dbReference type="InterPro" id="IPR036388">
    <property type="entry name" value="WH-like_DNA-bd_sf"/>
</dbReference>
<dbReference type="Proteomes" id="UP000293874">
    <property type="component" value="Unassembled WGS sequence"/>
</dbReference>
<dbReference type="SUPFAM" id="SSF46785">
    <property type="entry name" value="Winged helix' DNA-binding domain"/>
    <property type="match status" value="1"/>
</dbReference>
<evidence type="ECO:0000259" key="4">
    <source>
        <dbReference type="PROSITE" id="PS50042"/>
    </source>
</evidence>
<organism evidence="6 7">
    <name type="scientific">Pseudobacter ginsenosidimutans</name>
    <dbReference type="NCBI Taxonomy" id="661488"/>
    <lineage>
        <taxon>Bacteria</taxon>
        <taxon>Pseudomonadati</taxon>
        <taxon>Bacteroidota</taxon>
        <taxon>Chitinophagia</taxon>
        <taxon>Chitinophagales</taxon>
        <taxon>Chitinophagaceae</taxon>
        <taxon>Pseudobacter</taxon>
    </lineage>
</organism>
<dbReference type="GO" id="GO:0003700">
    <property type="term" value="F:DNA-binding transcription factor activity"/>
    <property type="evidence" value="ECO:0007669"/>
    <property type="project" value="TreeGrafter"/>
</dbReference>
<dbReference type="AlphaFoldDB" id="A0A4Q7MTQ8"/>
<evidence type="ECO:0000256" key="3">
    <source>
        <dbReference type="ARBA" id="ARBA00023163"/>
    </source>
</evidence>
<dbReference type="PANTHER" id="PTHR24567:SF26">
    <property type="entry name" value="REGULATORY PROTEIN YEIL"/>
    <property type="match status" value="1"/>
</dbReference>
<dbReference type="GO" id="GO:0005829">
    <property type="term" value="C:cytosol"/>
    <property type="evidence" value="ECO:0007669"/>
    <property type="project" value="TreeGrafter"/>
</dbReference>
<feature type="domain" description="Cyclic nucleotide-binding" evidence="4">
    <location>
        <begin position="11"/>
        <end position="77"/>
    </location>
</feature>
<evidence type="ECO:0000256" key="2">
    <source>
        <dbReference type="ARBA" id="ARBA00023125"/>
    </source>
</evidence>
<protein>
    <submittedName>
        <fullName evidence="6">CRP/FNR family transcriptional regulator</fullName>
    </submittedName>
</protein>